<dbReference type="Pfam" id="PF13923">
    <property type="entry name" value="zf-C3HC4_2"/>
    <property type="match status" value="1"/>
</dbReference>
<evidence type="ECO:0000256" key="7">
    <source>
        <dbReference type="ARBA" id="ARBA00022723"/>
    </source>
</evidence>
<comment type="subunit">
    <text evidence="15">Component of the PEX2-PEX10-PEX12 retrotranslocation channel, composed of PEX2, PEX10 and PEX12.</text>
</comment>
<evidence type="ECO:0000256" key="6">
    <source>
        <dbReference type="ARBA" id="ARBA00022692"/>
    </source>
</evidence>
<keyword evidence="10" id="KW-0653">Protein transport</keyword>
<evidence type="ECO:0000256" key="5">
    <source>
        <dbReference type="ARBA" id="ARBA00022448"/>
    </source>
</evidence>
<evidence type="ECO:0000256" key="1">
    <source>
        <dbReference type="ARBA" id="ARBA00004585"/>
    </source>
</evidence>
<evidence type="ECO:0000256" key="14">
    <source>
        <dbReference type="ARBA" id="ARBA00029692"/>
    </source>
</evidence>
<reference evidence="19" key="2">
    <citation type="submission" date="2014-02" db="EMBL/GenBank/DDBJ databases">
        <title>Complete DNA sequence of /Kuraishia capsulata/ illustrates novel genomic features among budding yeasts (/Saccharomycotina/).</title>
        <authorList>
            <person name="Morales L."/>
            <person name="Noel B."/>
            <person name="Porcel B."/>
            <person name="Marcet-Houben M."/>
            <person name="Hullo M-F."/>
            <person name="Sacerdot C."/>
            <person name="Tekaia F."/>
            <person name="Leh-Louis V."/>
            <person name="Despons L."/>
            <person name="Khanna V."/>
            <person name="Aury J-M."/>
            <person name="Barbe V."/>
            <person name="Couloux A."/>
            <person name="Labadie K."/>
            <person name="Pelletier E."/>
            <person name="Souciet J-L."/>
            <person name="Boekhout T."/>
            <person name="Gabaldon T."/>
            <person name="Wincker P."/>
            <person name="Dujon B."/>
        </authorList>
    </citation>
    <scope>NUCLEOTIDE SEQUENCE</scope>
    <source>
        <strain evidence="19">CBS 1993</strain>
    </source>
</reference>
<evidence type="ECO:0000256" key="16">
    <source>
        <dbReference type="PIRNR" id="PIRNR038074"/>
    </source>
</evidence>
<dbReference type="GO" id="GO:1990757">
    <property type="term" value="F:ubiquitin ligase activator activity"/>
    <property type="evidence" value="ECO:0007669"/>
    <property type="project" value="EnsemblFungi"/>
</dbReference>
<dbReference type="Pfam" id="PF04757">
    <property type="entry name" value="Pex2_Pex12"/>
    <property type="match status" value="1"/>
</dbReference>
<comment type="function">
    <text evidence="16">Component of a retrotranslocation channel required for peroxisome organization by mediating export of the PEX5 receptor from peroxisomes to the cytosol, thereby promoting PEX5 recycling.</text>
</comment>
<evidence type="ECO:0000256" key="4">
    <source>
        <dbReference type="ARBA" id="ARBA00018980"/>
    </source>
</evidence>
<evidence type="ECO:0000256" key="12">
    <source>
        <dbReference type="ARBA" id="ARBA00023136"/>
    </source>
</evidence>
<dbReference type="GO" id="GO:0008320">
    <property type="term" value="F:protein transmembrane transporter activity"/>
    <property type="evidence" value="ECO:0007669"/>
    <property type="project" value="EnsemblFungi"/>
</dbReference>
<evidence type="ECO:0000259" key="18">
    <source>
        <dbReference type="PROSITE" id="PS50089"/>
    </source>
</evidence>
<dbReference type="PIRSF" id="PIRSF038074">
    <property type="entry name" value="Peroxisome_assembly_p12"/>
    <property type="match status" value="1"/>
</dbReference>
<keyword evidence="20" id="KW-1185">Reference proteome</keyword>
<keyword evidence="12 16" id="KW-0472">Membrane</keyword>
<proteinExistence type="inferred from homology"/>
<dbReference type="SUPFAM" id="SSF57850">
    <property type="entry name" value="RING/U-box"/>
    <property type="match status" value="1"/>
</dbReference>
<dbReference type="Gene3D" id="3.30.40.10">
    <property type="entry name" value="Zinc/RING finger domain, C3HC4 (zinc finger)"/>
    <property type="match status" value="1"/>
</dbReference>
<dbReference type="GO" id="GO:0008270">
    <property type="term" value="F:zinc ion binding"/>
    <property type="evidence" value="ECO:0007669"/>
    <property type="project" value="UniProtKB-KW"/>
</dbReference>
<comment type="similarity">
    <text evidence="3 16">Belongs to the pex2/pex10/pex12 family.</text>
</comment>
<name>W6MF92_9ASCO</name>
<dbReference type="STRING" id="1382522.W6MF92"/>
<comment type="subcellular location">
    <subcellularLocation>
        <location evidence="1">Peroxisome membrane</location>
        <topology evidence="1">Multi-pass membrane protein</topology>
    </subcellularLocation>
</comment>
<sequence>MDYYSNLSGTFDSTPTLFEIISSNELQDLLSPSLRYVLIYYTHRYPHLLLKFTNRFDELNLLLRGLIEYRFLKKWNSTFTEKFYGLKRQNSNGIKLSFDPGQRLTKKQIYASWIELMLAPYLKEKLDVLHEYLYPQALMSRIKNDSWQNWLRLKFIKLYPIVKAAVKLVNLVLQLLYLSGDVKSPSLIMWLLKINYSRFNSLDYERAESGSDSGKLSSPSHRIRPVTLNESLYNFTARSSTTLRRSLMMAGNSIFPAMIFSLKIMEWWNSSDFAKLLQNDQNLMGLKLAPPMLNTEYRTTEKECPLCKKELTNPSIIETGYVFCHSCIFPYLQEHGKCPITEKHLHGCKWNESSKNWDVLGVRKLIL</sequence>
<dbReference type="AlphaFoldDB" id="W6MF92"/>
<evidence type="ECO:0000256" key="11">
    <source>
        <dbReference type="ARBA" id="ARBA00022989"/>
    </source>
</evidence>
<dbReference type="GO" id="GO:0006513">
    <property type="term" value="P:protein monoubiquitination"/>
    <property type="evidence" value="ECO:0007669"/>
    <property type="project" value="TreeGrafter"/>
</dbReference>
<evidence type="ECO:0000313" key="20">
    <source>
        <dbReference type="Proteomes" id="UP000019384"/>
    </source>
</evidence>
<dbReference type="GO" id="GO:0044721">
    <property type="term" value="P:protein import into peroxisome matrix, substrate release"/>
    <property type="evidence" value="ECO:0007669"/>
    <property type="project" value="EnsemblFungi"/>
</dbReference>
<dbReference type="InterPro" id="IPR017375">
    <property type="entry name" value="PEX12"/>
</dbReference>
<protein>
    <recommendedName>
        <fullName evidence="4 16">Peroxisome assembly protein 12</fullName>
    </recommendedName>
    <alternativeName>
        <fullName evidence="14 16">Peroxin-12</fullName>
    </alternativeName>
</protein>
<evidence type="ECO:0000256" key="17">
    <source>
        <dbReference type="PROSITE-ProRule" id="PRU00175"/>
    </source>
</evidence>
<comment type="pathway">
    <text evidence="2">Protein modification; protein ubiquitination.</text>
</comment>
<dbReference type="OrthoDB" id="107372at2759"/>
<organism evidence="19 20">
    <name type="scientific">Kuraishia capsulata CBS 1993</name>
    <dbReference type="NCBI Taxonomy" id="1382522"/>
    <lineage>
        <taxon>Eukaryota</taxon>
        <taxon>Fungi</taxon>
        <taxon>Dikarya</taxon>
        <taxon>Ascomycota</taxon>
        <taxon>Saccharomycotina</taxon>
        <taxon>Pichiomycetes</taxon>
        <taxon>Pichiales</taxon>
        <taxon>Pichiaceae</taxon>
        <taxon>Kuraishia</taxon>
    </lineage>
</organism>
<evidence type="ECO:0000256" key="15">
    <source>
        <dbReference type="ARBA" id="ARBA00034505"/>
    </source>
</evidence>
<keyword evidence="7" id="KW-0479">Metal-binding</keyword>
<dbReference type="GO" id="GO:0005778">
    <property type="term" value="C:peroxisomal membrane"/>
    <property type="evidence" value="ECO:0007669"/>
    <property type="project" value="UniProtKB-SubCell"/>
</dbReference>
<keyword evidence="13 16" id="KW-0576">Peroxisome</keyword>
<dbReference type="GO" id="GO:1990429">
    <property type="term" value="C:peroxisomal importomer complex"/>
    <property type="evidence" value="ECO:0007669"/>
    <property type="project" value="EnsemblFungi"/>
</dbReference>
<dbReference type="InterPro" id="IPR013083">
    <property type="entry name" value="Znf_RING/FYVE/PHD"/>
</dbReference>
<dbReference type="EMBL" id="HG793125">
    <property type="protein sequence ID" value="CDK24131.1"/>
    <property type="molecule type" value="Genomic_DNA"/>
</dbReference>
<keyword evidence="8 17" id="KW-0863">Zinc-finger</keyword>
<dbReference type="Proteomes" id="UP000019384">
    <property type="component" value="Unassembled WGS sequence"/>
</dbReference>
<feature type="domain" description="RING-type" evidence="18">
    <location>
        <begin position="304"/>
        <end position="342"/>
    </location>
</feature>
<evidence type="ECO:0000256" key="3">
    <source>
        <dbReference type="ARBA" id="ARBA00008704"/>
    </source>
</evidence>
<dbReference type="InterPro" id="IPR001841">
    <property type="entry name" value="Znf_RING"/>
</dbReference>
<dbReference type="PROSITE" id="PS50089">
    <property type="entry name" value="ZF_RING_2"/>
    <property type="match status" value="1"/>
</dbReference>
<dbReference type="PANTHER" id="PTHR12888:SF0">
    <property type="entry name" value="PEROXISOME ASSEMBLY PROTEIN 12"/>
    <property type="match status" value="1"/>
</dbReference>
<evidence type="ECO:0000256" key="2">
    <source>
        <dbReference type="ARBA" id="ARBA00004906"/>
    </source>
</evidence>
<keyword evidence="9" id="KW-0862">Zinc</keyword>
<dbReference type="PANTHER" id="PTHR12888">
    <property type="entry name" value="PEROXISOME ASSEMBLY PROTEIN 12 PEROXIN-12"/>
    <property type="match status" value="1"/>
</dbReference>
<keyword evidence="11" id="KW-1133">Transmembrane helix</keyword>
<keyword evidence="6" id="KW-0812">Transmembrane</keyword>
<dbReference type="RefSeq" id="XP_022456149.1">
    <property type="nucleotide sequence ID" value="XM_022604597.1"/>
</dbReference>
<reference evidence="19" key="1">
    <citation type="submission" date="2013-12" db="EMBL/GenBank/DDBJ databases">
        <authorList>
            <person name="Genoscope - CEA"/>
        </authorList>
    </citation>
    <scope>NUCLEOTIDE SEQUENCE</scope>
    <source>
        <strain evidence="19">CBS 1993</strain>
    </source>
</reference>
<evidence type="ECO:0000256" key="13">
    <source>
        <dbReference type="ARBA" id="ARBA00023140"/>
    </source>
</evidence>
<evidence type="ECO:0000256" key="10">
    <source>
        <dbReference type="ARBA" id="ARBA00022927"/>
    </source>
</evidence>
<dbReference type="GO" id="GO:0016562">
    <property type="term" value="P:protein import into peroxisome matrix, receptor recycling"/>
    <property type="evidence" value="ECO:0007669"/>
    <property type="project" value="EnsemblFungi"/>
</dbReference>
<evidence type="ECO:0000313" key="19">
    <source>
        <dbReference type="EMBL" id="CDK24131.1"/>
    </source>
</evidence>
<dbReference type="GO" id="GO:0000209">
    <property type="term" value="P:protein polyubiquitination"/>
    <property type="evidence" value="ECO:0007669"/>
    <property type="project" value="EnsemblFungi"/>
</dbReference>
<dbReference type="GO" id="GO:0000151">
    <property type="term" value="C:ubiquitin ligase complex"/>
    <property type="evidence" value="ECO:0007669"/>
    <property type="project" value="EnsemblFungi"/>
</dbReference>
<dbReference type="GeneID" id="34517537"/>
<dbReference type="InterPro" id="IPR006845">
    <property type="entry name" value="Pex_N"/>
</dbReference>
<accession>W6MF92</accession>
<gene>
    <name evidence="19" type="ORF">KUCA_T00000091001</name>
</gene>
<keyword evidence="5" id="KW-0813">Transport</keyword>
<evidence type="ECO:0000256" key="9">
    <source>
        <dbReference type="ARBA" id="ARBA00022833"/>
    </source>
</evidence>
<dbReference type="HOGENOM" id="CLU_031067_0_0_1"/>
<dbReference type="GO" id="GO:0043161">
    <property type="term" value="P:proteasome-mediated ubiquitin-dependent protein catabolic process"/>
    <property type="evidence" value="ECO:0007669"/>
    <property type="project" value="EnsemblFungi"/>
</dbReference>
<dbReference type="CDD" id="cd16451">
    <property type="entry name" value="mRING_PEX12"/>
    <property type="match status" value="1"/>
</dbReference>
<evidence type="ECO:0000256" key="8">
    <source>
        <dbReference type="ARBA" id="ARBA00022771"/>
    </source>
</evidence>
<dbReference type="GO" id="GO:0061630">
    <property type="term" value="F:ubiquitin protein ligase activity"/>
    <property type="evidence" value="ECO:0007669"/>
    <property type="project" value="EnsemblFungi"/>
</dbReference>